<sequence>MLTSFIFCARTLLLGQIDMLLLMTSETFPTTVRGTAVGVQASTFYLGFFLTPYISACFCQQNKLQLEIKLQLLFKQYTSVKGFPEFRAGVLGRFLLRHFINCCDCIGLADLGDEMPRTSDDRCI</sequence>
<dbReference type="SUPFAM" id="SSF103473">
    <property type="entry name" value="MFS general substrate transporter"/>
    <property type="match status" value="1"/>
</dbReference>
<keyword evidence="2" id="KW-1185">Reference proteome</keyword>
<evidence type="ECO:0000313" key="1">
    <source>
        <dbReference type="EMBL" id="GFQ95164.1"/>
    </source>
</evidence>
<accession>A0A8X6L3J4</accession>
<reference evidence="1" key="1">
    <citation type="submission" date="2020-07" db="EMBL/GenBank/DDBJ databases">
        <title>Multicomponent nature underlies the extraordinary mechanical properties of spider dragline silk.</title>
        <authorList>
            <person name="Kono N."/>
            <person name="Nakamura H."/>
            <person name="Mori M."/>
            <person name="Yoshida Y."/>
            <person name="Ohtoshi R."/>
            <person name="Malay A.D."/>
            <person name="Moran D.A.P."/>
            <person name="Tomita M."/>
            <person name="Numata K."/>
            <person name="Arakawa K."/>
        </authorList>
    </citation>
    <scope>NUCLEOTIDE SEQUENCE</scope>
</reference>
<proteinExistence type="predicted"/>
<dbReference type="EMBL" id="BMAO01024406">
    <property type="protein sequence ID" value="GFQ95164.1"/>
    <property type="molecule type" value="Genomic_DNA"/>
</dbReference>
<dbReference type="AlphaFoldDB" id="A0A8X6L3J4"/>
<gene>
    <name evidence="1" type="ORF">TNCT_577753</name>
</gene>
<name>A0A8X6L3J4_TRICU</name>
<comment type="caution">
    <text evidence="1">The sequence shown here is derived from an EMBL/GenBank/DDBJ whole genome shotgun (WGS) entry which is preliminary data.</text>
</comment>
<dbReference type="InterPro" id="IPR036259">
    <property type="entry name" value="MFS_trans_sf"/>
</dbReference>
<dbReference type="Gene3D" id="1.20.1250.20">
    <property type="entry name" value="MFS general substrate transporter like domains"/>
    <property type="match status" value="1"/>
</dbReference>
<organism evidence="1 2">
    <name type="scientific">Trichonephila clavata</name>
    <name type="common">Joro spider</name>
    <name type="synonym">Nephila clavata</name>
    <dbReference type="NCBI Taxonomy" id="2740835"/>
    <lineage>
        <taxon>Eukaryota</taxon>
        <taxon>Metazoa</taxon>
        <taxon>Ecdysozoa</taxon>
        <taxon>Arthropoda</taxon>
        <taxon>Chelicerata</taxon>
        <taxon>Arachnida</taxon>
        <taxon>Araneae</taxon>
        <taxon>Araneomorphae</taxon>
        <taxon>Entelegynae</taxon>
        <taxon>Araneoidea</taxon>
        <taxon>Nephilidae</taxon>
        <taxon>Trichonephila</taxon>
    </lineage>
</organism>
<dbReference type="OrthoDB" id="6419674at2759"/>
<dbReference type="Proteomes" id="UP000887116">
    <property type="component" value="Unassembled WGS sequence"/>
</dbReference>
<evidence type="ECO:0000313" key="2">
    <source>
        <dbReference type="Proteomes" id="UP000887116"/>
    </source>
</evidence>
<protein>
    <submittedName>
        <fullName evidence="1">Uncharacterized protein</fullName>
    </submittedName>
</protein>